<reference evidence="1 2" key="1">
    <citation type="journal article" date="2018" name="Mol. Plant">
        <title>The genome of Artemisia annua provides insight into the evolution of Asteraceae family and artemisinin biosynthesis.</title>
        <authorList>
            <person name="Shen Q."/>
            <person name="Zhang L."/>
            <person name="Liao Z."/>
            <person name="Wang S."/>
            <person name="Yan T."/>
            <person name="Shi P."/>
            <person name="Liu M."/>
            <person name="Fu X."/>
            <person name="Pan Q."/>
            <person name="Wang Y."/>
            <person name="Lv Z."/>
            <person name="Lu X."/>
            <person name="Zhang F."/>
            <person name="Jiang W."/>
            <person name="Ma Y."/>
            <person name="Chen M."/>
            <person name="Hao X."/>
            <person name="Li L."/>
            <person name="Tang Y."/>
            <person name="Lv G."/>
            <person name="Zhou Y."/>
            <person name="Sun X."/>
            <person name="Brodelius P.E."/>
            <person name="Rose J.K.C."/>
            <person name="Tang K."/>
        </authorList>
    </citation>
    <scope>NUCLEOTIDE SEQUENCE [LARGE SCALE GENOMIC DNA]</scope>
    <source>
        <strain evidence="2">cv. Huhao1</strain>
        <tissue evidence="1">Leaf</tissue>
    </source>
</reference>
<evidence type="ECO:0000313" key="2">
    <source>
        <dbReference type="Proteomes" id="UP000245207"/>
    </source>
</evidence>
<name>A0A2U1MCE8_ARTAN</name>
<protein>
    <submittedName>
        <fullName evidence="1">Uncharacterized protein</fullName>
    </submittedName>
</protein>
<evidence type="ECO:0000313" key="1">
    <source>
        <dbReference type="EMBL" id="PWA58918.1"/>
    </source>
</evidence>
<accession>A0A2U1MCE8</accession>
<dbReference type="OrthoDB" id="1660139at2759"/>
<keyword evidence="2" id="KW-1185">Reference proteome</keyword>
<dbReference type="EMBL" id="PKPP01005763">
    <property type="protein sequence ID" value="PWA58918.1"/>
    <property type="molecule type" value="Genomic_DNA"/>
</dbReference>
<comment type="caution">
    <text evidence="1">The sequence shown here is derived from an EMBL/GenBank/DDBJ whole genome shotgun (WGS) entry which is preliminary data.</text>
</comment>
<dbReference type="Proteomes" id="UP000245207">
    <property type="component" value="Unassembled WGS sequence"/>
</dbReference>
<proteinExistence type="predicted"/>
<dbReference type="AlphaFoldDB" id="A0A2U1MCE8"/>
<organism evidence="1 2">
    <name type="scientific">Artemisia annua</name>
    <name type="common">Sweet wormwood</name>
    <dbReference type="NCBI Taxonomy" id="35608"/>
    <lineage>
        <taxon>Eukaryota</taxon>
        <taxon>Viridiplantae</taxon>
        <taxon>Streptophyta</taxon>
        <taxon>Embryophyta</taxon>
        <taxon>Tracheophyta</taxon>
        <taxon>Spermatophyta</taxon>
        <taxon>Magnoliopsida</taxon>
        <taxon>eudicotyledons</taxon>
        <taxon>Gunneridae</taxon>
        <taxon>Pentapetalae</taxon>
        <taxon>asterids</taxon>
        <taxon>campanulids</taxon>
        <taxon>Asterales</taxon>
        <taxon>Asteraceae</taxon>
        <taxon>Asteroideae</taxon>
        <taxon>Anthemideae</taxon>
        <taxon>Artemisiinae</taxon>
        <taxon>Artemisia</taxon>
    </lineage>
</organism>
<gene>
    <name evidence="1" type="ORF">CTI12_AA395920</name>
</gene>
<sequence length="94" mass="10668">MSHCSQTKTELSVIGAEAFALLDDNFPAAAPPPRRTPPQLFPFQYKRQQAYVVQQVSVQRTETVINCYEAISKYGGAHLVEYPKRKTARKGFFF</sequence>